<dbReference type="PATRIC" id="fig|1144672.3.peg.118"/>
<reference evidence="1 2" key="1">
    <citation type="submission" date="2013-02" db="EMBL/GenBank/DDBJ databases">
        <title>The Genome Sequence of Acinetobacter sp. CIP 56.2.</title>
        <authorList>
            <consortium name="The Broad Institute Genome Sequencing Platform"/>
            <consortium name="The Broad Institute Genome Sequencing Center for Infectious Disease"/>
            <person name="Cerqueira G."/>
            <person name="Feldgarden M."/>
            <person name="Courvalin P."/>
            <person name="Perichon B."/>
            <person name="Grillot-Courvalin C."/>
            <person name="Clermont D."/>
            <person name="Rocha E."/>
            <person name="Yoon E.-J."/>
            <person name="Nemec A."/>
            <person name="Walker B."/>
            <person name="Young S.K."/>
            <person name="Zeng Q."/>
            <person name="Gargeya S."/>
            <person name="Fitzgerald M."/>
            <person name="Haas B."/>
            <person name="Abouelleil A."/>
            <person name="Alvarado L."/>
            <person name="Arachchi H.M."/>
            <person name="Berlin A.M."/>
            <person name="Chapman S.B."/>
            <person name="Dewar J."/>
            <person name="Goldberg J."/>
            <person name="Griggs A."/>
            <person name="Gujja S."/>
            <person name="Hansen M."/>
            <person name="Howarth C."/>
            <person name="Imamovic A."/>
            <person name="Larimer J."/>
            <person name="McCowan C."/>
            <person name="Murphy C."/>
            <person name="Neiman D."/>
            <person name="Pearson M."/>
            <person name="Priest M."/>
            <person name="Roberts A."/>
            <person name="Saif S."/>
            <person name="Shea T."/>
            <person name="Sisk P."/>
            <person name="Sykes S."/>
            <person name="Wortman J."/>
            <person name="Nusbaum C."/>
            <person name="Birren B."/>
        </authorList>
    </citation>
    <scope>NUCLEOTIDE SEQUENCE [LARGE SCALE GENOMIC DNA]</scope>
    <source>
        <strain evidence="1 2">CIP 56.2</strain>
    </source>
</reference>
<comment type="caution">
    <text evidence="1">The sequence shown here is derived from an EMBL/GenBank/DDBJ whole genome shotgun (WGS) entry which is preliminary data.</text>
</comment>
<accession>N8WGW8</accession>
<organism evidence="1 2">
    <name type="scientific">Acinetobacter higginsii</name>
    <dbReference type="NCBI Taxonomy" id="70347"/>
    <lineage>
        <taxon>Bacteria</taxon>
        <taxon>Pseudomonadati</taxon>
        <taxon>Pseudomonadota</taxon>
        <taxon>Gammaproteobacteria</taxon>
        <taxon>Moraxellales</taxon>
        <taxon>Moraxellaceae</taxon>
        <taxon>Acinetobacter</taxon>
    </lineage>
</organism>
<dbReference type="eggNOG" id="ENOG50302T9">
    <property type="taxonomic scope" value="Bacteria"/>
</dbReference>
<proteinExistence type="predicted"/>
<protein>
    <submittedName>
        <fullName evidence="1">Uncharacterized protein</fullName>
    </submittedName>
</protein>
<dbReference type="AlphaFoldDB" id="N8WGW8"/>
<dbReference type="RefSeq" id="WP_004801458.1">
    <property type="nucleotide sequence ID" value="NZ_KB849438.1"/>
</dbReference>
<sequence length="60" mass="7249">MINFNKVGDFELYPVLEVKDLYKYKMNYFKLVEELNLLKKENEALKLYIVKIVNQDFIAD</sequence>
<dbReference type="HOGENOM" id="CLU_2949663_0_0_6"/>
<dbReference type="EMBL" id="APPH01000003">
    <property type="protein sequence ID" value="ENV11342.1"/>
    <property type="molecule type" value="Genomic_DNA"/>
</dbReference>
<gene>
    <name evidence="1" type="ORF">F966_00121</name>
</gene>
<evidence type="ECO:0000313" key="1">
    <source>
        <dbReference type="EMBL" id="ENV11342.1"/>
    </source>
</evidence>
<dbReference type="Proteomes" id="UP000013209">
    <property type="component" value="Unassembled WGS sequence"/>
</dbReference>
<evidence type="ECO:0000313" key="2">
    <source>
        <dbReference type="Proteomes" id="UP000013209"/>
    </source>
</evidence>
<name>N8WGW8_9GAMM</name>